<name>A0ABZ1BYG2_9FIRM</name>
<gene>
    <name evidence="10 13" type="primary">tmk</name>
    <name evidence="13" type="ORF">U7230_01010</name>
</gene>
<keyword evidence="14" id="KW-1185">Reference proteome</keyword>
<dbReference type="Gene3D" id="3.40.50.300">
    <property type="entry name" value="P-loop containing nucleotide triphosphate hydrolases"/>
    <property type="match status" value="1"/>
</dbReference>
<evidence type="ECO:0000256" key="10">
    <source>
        <dbReference type="HAMAP-Rule" id="MF_00165"/>
    </source>
</evidence>
<feature type="binding site" evidence="10">
    <location>
        <begin position="16"/>
        <end position="23"/>
    </location>
    <ligand>
        <name>ATP</name>
        <dbReference type="ChEBI" id="CHEBI:30616"/>
    </ligand>
</feature>
<dbReference type="PANTHER" id="PTHR10344:SF4">
    <property type="entry name" value="UMP-CMP KINASE 2, MITOCHONDRIAL"/>
    <property type="match status" value="1"/>
</dbReference>
<comment type="catalytic activity">
    <reaction evidence="9 10">
        <text>dTMP + ATP = dTDP + ADP</text>
        <dbReference type="Rhea" id="RHEA:13517"/>
        <dbReference type="ChEBI" id="CHEBI:30616"/>
        <dbReference type="ChEBI" id="CHEBI:58369"/>
        <dbReference type="ChEBI" id="CHEBI:63528"/>
        <dbReference type="ChEBI" id="CHEBI:456216"/>
        <dbReference type="EC" id="2.7.4.9"/>
    </reaction>
</comment>
<reference evidence="13 14" key="1">
    <citation type="journal article" date="2024" name="Front. Microbiol.">
        <title>Novel thermophilic genera Geochorda gen. nov. and Carboxydochorda gen. nov. from the deep terrestrial subsurface reveal the ecophysiological diversity in the class Limnochordia.</title>
        <authorList>
            <person name="Karnachuk O.V."/>
            <person name="Lukina A.P."/>
            <person name="Avakyan M.R."/>
            <person name="Kadnikov V.V."/>
            <person name="Begmatov S."/>
            <person name="Beletsky A.V."/>
            <person name="Vlasova K.G."/>
            <person name="Novikov A.A."/>
            <person name="Shcherbakova V.A."/>
            <person name="Mardanov A.V."/>
            <person name="Ravin N.V."/>
        </authorList>
    </citation>
    <scope>NUCLEOTIDE SEQUENCE [LARGE SCALE GENOMIC DNA]</scope>
    <source>
        <strain evidence="13 14">L945</strain>
    </source>
</reference>
<evidence type="ECO:0000256" key="9">
    <source>
        <dbReference type="ARBA" id="ARBA00048743"/>
    </source>
</evidence>
<dbReference type="HAMAP" id="MF_00165">
    <property type="entry name" value="Thymidylate_kinase"/>
    <property type="match status" value="1"/>
</dbReference>
<sequence length="237" mass="26065">MSPAGAPPGALITFEGLDGTGKSTQARRLARWLERQGVPVLHTRQPGGTAAGRRMRAIVLGHERRGVRLAPEAELLLMMADRAQHVSEVVRPALEEGRWVISERFADSSVAYQAWGLGIDAELVERLNRLATGGLVPDLTLWLDLPSGVLPGRRQRPRRDRIEGRDEGFFARVREGYLALAAAHPERIVRLDVTGSSRDRVEALVRTAVMERLGRRLQEVTGRTRPNHGGEEAGALS</sequence>
<keyword evidence="5 10" id="KW-0545">Nucleotide biosynthesis</keyword>
<dbReference type="RefSeq" id="WP_324716898.1">
    <property type="nucleotide sequence ID" value="NZ_CP141615.1"/>
</dbReference>
<dbReference type="EMBL" id="CP141615">
    <property type="protein sequence ID" value="WRP17628.1"/>
    <property type="molecule type" value="Genomic_DNA"/>
</dbReference>
<evidence type="ECO:0000256" key="6">
    <source>
        <dbReference type="ARBA" id="ARBA00022741"/>
    </source>
</evidence>
<comment type="similarity">
    <text evidence="1 10">Belongs to the thymidylate kinase family.</text>
</comment>
<keyword evidence="4 10" id="KW-0808">Transferase</keyword>
<dbReference type="InterPro" id="IPR039430">
    <property type="entry name" value="Thymidylate_kin-like_dom"/>
</dbReference>
<keyword evidence="6 10" id="KW-0547">Nucleotide-binding</keyword>
<evidence type="ECO:0000256" key="5">
    <source>
        <dbReference type="ARBA" id="ARBA00022727"/>
    </source>
</evidence>
<dbReference type="PANTHER" id="PTHR10344">
    <property type="entry name" value="THYMIDYLATE KINASE"/>
    <property type="match status" value="1"/>
</dbReference>
<evidence type="ECO:0000256" key="11">
    <source>
        <dbReference type="SAM" id="MobiDB-lite"/>
    </source>
</evidence>
<keyword evidence="8 10" id="KW-0067">ATP-binding</keyword>
<evidence type="ECO:0000256" key="2">
    <source>
        <dbReference type="ARBA" id="ARBA00012980"/>
    </source>
</evidence>
<keyword evidence="7 10" id="KW-0418">Kinase</keyword>
<protein>
    <recommendedName>
        <fullName evidence="3 10">Thymidylate kinase</fullName>
        <ecNumber evidence="2 10">2.7.4.9</ecNumber>
    </recommendedName>
    <alternativeName>
        <fullName evidence="10">dTMP kinase</fullName>
    </alternativeName>
</protein>
<evidence type="ECO:0000256" key="1">
    <source>
        <dbReference type="ARBA" id="ARBA00009776"/>
    </source>
</evidence>
<evidence type="ECO:0000256" key="3">
    <source>
        <dbReference type="ARBA" id="ARBA00017144"/>
    </source>
</evidence>
<evidence type="ECO:0000256" key="8">
    <source>
        <dbReference type="ARBA" id="ARBA00022840"/>
    </source>
</evidence>
<dbReference type="InterPro" id="IPR018095">
    <property type="entry name" value="Thymidylate_kin_CS"/>
</dbReference>
<comment type="function">
    <text evidence="10">Phosphorylation of dTMP to form dTDP in both de novo and salvage pathways of dTTP synthesis.</text>
</comment>
<evidence type="ECO:0000259" key="12">
    <source>
        <dbReference type="Pfam" id="PF02223"/>
    </source>
</evidence>
<dbReference type="NCBIfam" id="TIGR00041">
    <property type="entry name" value="DTMP_kinase"/>
    <property type="match status" value="1"/>
</dbReference>
<dbReference type="PROSITE" id="PS01331">
    <property type="entry name" value="THYMIDYLATE_KINASE"/>
    <property type="match status" value="1"/>
</dbReference>
<dbReference type="InterPro" id="IPR027417">
    <property type="entry name" value="P-loop_NTPase"/>
</dbReference>
<dbReference type="EC" id="2.7.4.9" evidence="2 10"/>
<dbReference type="InterPro" id="IPR018094">
    <property type="entry name" value="Thymidylate_kinase"/>
</dbReference>
<evidence type="ECO:0000313" key="13">
    <source>
        <dbReference type="EMBL" id="WRP17628.1"/>
    </source>
</evidence>
<dbReference type="CDD" id="cd01672">
    <property type="entry name" value="TMPK"/>
    <property type="match status" value="1"/>
</dbReference>
<feature type="region of interest" description="Disordered" evidence="11">
    <location>
        <begin position="217"/>
        <end position="237"/>
    </location>
</feature>
<organism evidence="13 14">
    <name type="scientific">Carboxydichorda subterranea</name>
    <dbReference type="NCBI Taxonomy" id="3109565"/>
    <lineage>
        <taxon>Bacteria</taxon>
        <taxon>Bacillati</taxon>
        <taxon>Bacillota</taxon>
        <taxon>Limnochordia</taxon>
        <taxon>Limnochordales</taxon>
        <taxon>Geochordaceae</taxon>
        <taxon>Carboxydichorda</taxon>
    </lineage>
</organism>
<feature type="domain" description="Thymidylate kinase-like" evidence="12">
    <location>
        <begin position="14"/>
        <end position="199"/>
    </location>
</feature>
<dbReference type="SUPFAM" id="SSF52540">
    <property type="entry name" value="P-loop containing nucleoside triphosphate hydrolases"/>
    <property type="match status" value="1"/>
</dbReference>
<evidence type="ECO:0000256" key="4">
    <source>
        <dbReference type="ARBA" id="ARBA00022679"/>
    </source>
</evidence>
<proteinExistence type="inferred from homology"/>
<dbReference type="GO" id="GO:0004798">
    <property type="term" value="F:dTMP kinase activity"/>
    <property type="evidence" value="ECO:0007669"/>
    <property type="project" value="UniProtKB-EC"/>
</dbReference>
<accession>A0ABZ1BYG2</accession>
<evidence type="ECO:0000313" key="14">
    <source>
        <dbReference type="Proteomes" id="UP001332192"/>
    </source>
</evidence>
<dbReference type="Proteomes" id="UP001332192">
    <property type="component" value="Chromosome"/>
</dbReference>
<evidence type="ECO:0000256" key="7">
    <source>
        <dbReference type="ARBA" id="ARBA00022777"/>
    </source>
</evidence>
<dbReference type="Pfam" id="PF02223">
    <property type="entry name" value="Thymidylate_kin"/>
    <property type="match status" value="1"/>
</dbReference>